<dbReference type="Proteomes" id="UP000594800">
    <property type="component" value="Chromosome"/>
</dbReference>
<dbReference type="GO" id="GO:0005615">
    <property type="term" value="C:extracellular space"/>
    <property type="evidence" value="ECO:0007669"/>
    <property type="project" value="TreeGrafter"/>
</dbReference>
<dbReference type="InterPro" id="IPR000782">
    <property type="entry name" value="FAS1_domain"/>
</dbReference>
<dbReference type="InterPro" id="IPR001343">
    <property type="entry name" value="Hemolysn_Ca-bd"/>
</dbReference>
<dbReference type="PRINTS" id="PR00313">
    <property type="entry name" value="CABNDNGRPT"/>
</dbReference>
<feature type="domain" description="FAS1" evidence="2">
    <location>
        <begin position="149"/>
        <end position="304"/>
    </location>
</feature>
<keyword evidence="4" id="KW-1185">Reference proteome</keyword>
<dbReference type="Gene3D" id="2.30.180.10">
    <property type="entry name" value="FAS1 domain"/>
    <property type="match status" value="3"/>
</dbReference>
<sequence length="817" mass="85203">MPDSRTFNFTAFAESDIGEGQISTGVSFTLPPAPTIQISVTDNDNRLSGDSLLFNERAVDFRGQEATLARFGADEGNGGQIYAERAYEVFDQDGNRFILVEIEQEHGDEDYFTFVNHVPEPGAELMVGHDFNIFGRGVEYSRFGAGEPAPNIVEIAAGSEDFDLVVRALEAAGLVETVQGLTDVTVFAPTDAAFTQLAVDLGFEGDTSDEDAVFDAIVAALTELGGGDPIPLLTDVLLYHVSPGAKTAAEVDTEEAVATLLEGATFGSEGTELIDNEPNVANPNIVAPDINAANGTIQGIDRVLLPIDIPGNEPAPENIVDIAAGSDDFDLLVRALDAAGLTETVRGLDDVTVFAPTDAAFTQLAVDLGFQGDTSDEDAVFDAIVAALTELGGGDPIPLLTDVLLYHVSPGAKSAEEVDDAEAVQTLLDGATFGSEGTELVDNEPDVANPNIVVPDIPAENGTIQGIDRVLLPIDIPGNEPAEPELPTLAGIVAASGGAFDTDATDFDLLLTSVELTGLTGALNDPDAALTVFAPNDAAFVGLTNALGFEGEDEGEAFGFLVDALTLLSQGDPIGLLTDILSYHVVPAALGSEDVLAAESIPTLLDGATLGVNGASLVDADPDVADPNLIALDIPVSNGIAHVLDGVLLPVDVLQSDGSNAVDFIIGDESDERIFTGRDDDFVFGKEGDDVISLGRGDDTGLGGLGDDRMLGRRGEDTLDGGEGEDRLWGGRDDDQLTGGADADTFIFARRSGEDTITDFEAGVDMVNLERLRLDGIDEVFDALSQNGDDALLDLGSTSVRFAGVEASSLTADHFEL</sequence>
<dbReference type="Pfam" id="PF00353">
    <property type="entry name" value="HemolysinCabind"/>
    <property type="match status" value="2"/>
</dbReference>
<dbReference type="InterPro" id="IPR036378">
    <property type="entry name" value="FAS1_dom_sf"/>
</dbReference>
<dbReference type="Pfam" id="PF02469">
    <property type="entry name" value="Fasciclin"/>
    <property type="match status" value="3"/>
</dbReference>
<dbReference type="InterPro" id="IPR050904">
    <property type="entry name" value="Adhesion/Biosynth-related"/>
</dbReference>
<proteinExistence type="predicted"/>
<dbReference type="GO" id="GO:0030198">
    <property type="term" value="P:extracellular matrix organization"/>
    <property type="evidence" value="ECO:0007669"/>
    <property type="project" value="TreeGrafter"/>
</dbReference>
<dbReference type="SUPFAM" id="SSF51120">
    <property type="entry name" value="beta-Roll"/>
    <property type="match status" value="1"/>
</dbReference>
<dbReference type="SMART" id="SM00554">
    <property type="entry name" value="FAS1"/>
    <property type="match status" value="3"/>
</dbReference>
<dbReference type="GO" id="GO:0005509">
    <property type="term" value="F:calcium ion binding"/>
    <property type="evidence" value="ECO:0007669"/>
    <property type="project" value="InterPro"/>
</dbReference>
<accession>A0A7S9LT10</accession>
<gene>
    <name evidence="3" type="ORF">I0K15_20825</name>
</gene>
<evidence type="ECO:0000256" key="1">
    <source>
        <dbReference type="SAM" id="MobiDB-lite"/>
    </source>
</evidence>
<dbReference type="PROSITE" id="PS50213">
    <property type="entry name" value="FAS1"/>
    <property type="match status" value="3"/>
</dbReference>
<dbReference type="AlphaFoldDB" id="A0A7S9LT10"/>
<name>A0A7S9LT10_9RHOB</name>
<dbReference type="PANTHER" id="PTHR10900">
    <property type="entry name" value="PERIOSTIN-RELATED"/>
    <property type="match status" value="1"/>
</dbReference>
<dbReference type="InterPro" id="IPR011049">
    <property type="entry name" value="Serralysin-like_metalloprot_C"/>
</dbReference>
<evidence type="ECO:0000313" key="4">
    <source>
        <dbReference type="Proteomes" id="UP000594800"/>
    </source>
</evidence>
<dbReference type="SUPFAM" id="SSF82153">
    <property type="entry name" value="FAS1 domain"/>
    <property type="match status" value="3"/>
</dbReference>
<dbReference type="InterPro" id="IPR018511">
    <property type="entry name" value="Hemolysin-typ_Ca-bd_CS"/>
</dbReference>
<evidence type="ECO:0000313" key="3">
    <source>
        <dbReference type="EMBL" id="QPH54180.1"/>
    </source>
</evidence>
<feature type="domain" description="FAS1" evidence="2">
    <location>
        <begin position="316"/>
        <end position="471"/>
    </location>
</feature>
<dbReference type="RefSeq" id="WP_196103389.1">
    <property type="nucleotide sequence ID" value="NZ_CP064942.1"/>
</dbReference>
<dbReference type="PANTHER" id="PTHR10900:SF77">
    <property type="entry name" value="FI19380P1"/>
    <property type="match status" value="1"/>
</dbReference>
<evidence type="ECO:0000259" key="2">
    <source>
        <dbReference type="PROSITE" id="PS50213"/>
    </source>
</evidence>
<dbReference type="GO" id="GO:0007155">
    <property type="term" value="P:cell adhesion"/>
    <property type="evidence" value="ECO:0007669"/>
    <property type="project" value="TreeGrafter"/>
</dbReference>
<dbReference type="PROSITE" id="PS00330">
    <property type="entry name" value="HEMOLYSIN_CALCIUM"/>
    <property type="match status" value="1"/>
</dbReference>
<reference evidence="3 4" key="1">
    <citation type="submission" date="2020-11" db="EMBL/GenBank/DDBJ databases">
        <title>Description of Pontivivens ytuae sp. nov. isolated from deep sea sediment of Mariana Trench.</title>
        <authorList>
            <person name="Wang Z."/>
            <person name="Sun Q.-L."/>
            <person name="Xu X.-D."/>
            <person name="Tang Y.-Z."/>
            <person name="Zhang J."/>
        </authorList>
    </citation>
    <scope>NUCLEOTIDE SEQUENCE [LARGE SCALE GENOMIC DNA]</scope>
    <source>
        <strain evidence="3 4">MT2928</strain>
    </source>
</reference>
<dbReference type="GO" id="GO:0050839">
    <property type="term" value="F:cell adhesion molecule binding"/>
    <property type="evidence" value="ECO:0007669"/>
    <property type="project" value="TreeGrafter"/>
</dbReference>
<protein>
    <submittedName>
        <fullName evidence="3">Fasciclin domain-containing protein</fullName>
    </submittedName>
</protein>
<feature type="region of interest" description="Disordered" evidence="1">
    <location>
        <begin position="705"/>
        <end position="724"/>
    </location>
</feature>
<dbReference type="GO" id="GO:0031012">
    <property type="term" value="C:extracellular matrix"/>
    <property type="evidence" value="ECO:0007669"/>
    <property type="project" value="TreeGrafter"/>
</dbReference>
<dbReference type="Gene3D" id="2.150.10.10">
    <property type="entry name" value="Serralysin-like metalloprotease, C-terminal"/>
    <property type="match status" value="1"/>
</dbReference>
<feature type="domain" description="FAS1" evidence="2">
    <location>
        <begin position="494"/>
        <end position="648"/>
    </location>
</feature>
<dbReference type="KEGG" id="poz:I0K15_20825"/>
<organism evidence="3 4">
    <name type="scientific">Pontivivens ytuae</name>
    <dbReference type="NCBI Taxonomy" id="2789856"/>
    <lineage>
        <taxon>Bacteria</taxon>
        <taxon>Pseudomonadati</taxon>
        <taxon>Pseudomonadota</taxon>
        <taxon>Alphaproteobacteria</taxon>
        <taxon>Rhodobacterales</taxon>
        <taxon>Paracoccaceae</taxon>
        <taxon>Pontivivens</taxon>
    </lineage>
</organism>
<dbReference type="EMBL" id="CP064942">
    <property type="protein sequence ID" value="QPH54180.1"/>
    <property type="molecule type" value="Genomic_DNA"/>
</dbReference>
<feature type="compositionally biased region" description="Basic and acidic residues" evidence="1">
    <location>
        <begin position="706"/>
        <end position="717"/>
    </location>
</feature>